<dbReference type="SUPFAM" id="SSF53098">
    <property type="entry name" value="Ribonuclease H-like"/>
    <property type="match status" value="1"/>
</dbReference>
<dbReference type="InterPro" id="IPR012337">
    <property type="entry name" value="RNaseH-like_sf"/>
</dbReference>
<dbReference type="Proteomes" id="UP000233551">
    <property type="component" value="Unassembled WGS sequence"/>
</dbReference>
<gene>
    <name evidence="1" type="ORF">CRG98_016807</name>
</gene>
<dbReference type="AlphaFoldDB" id="A0A2I0K2M1"/>
<reference evidence="1 2" key="1">
    <citation type="submission" date="2017-11" db="EMBL/GenBank/DDBJ databases">
        <title>De-novo sequencing of pomegranate (Punica granatum L.) genome.</title>
        <authorList>
            <person name="Akparov Z."/>
            <person name="Amiraslanov A."/>
            <person name="Hajiyeva S."/>
            <person name="Abbasov M."/>
            <person name="Kaur K."/>
            <person name="Hamwieh A."/>
            <person name="Solovyev V."/>
            <person name="Salamov A."/>
            <person name="Braich B."/>
            <person name="Kosarev P."/>
            <person name="Mahmoud A."/>
            <person name="Hajiyev E."/>
            <person name="Babayeva S."/>
            <person name="Izzatullayeva V."/>
            <person name="Mammadov A."/>
            <person name="Mammadov A."/>
            <person name="Sharifova S."/>
            <person name="Ojaghi J."/>
            <person name="Eynullazada K."/>
            <person name="Bayramov B."/>
            <person name="Abdulazimova A."/>
            <person name="Shahmuradov I."/>
        </authorList>
    </citation>
    <scope>NUCLEOTIDE SEQUENCE [LARGE SCALE GENOMIC DNA]</scope>
    <source>
        <strain evidence="2">cv. AG2017</strain>
        <tissue evidence="1">Leaf</tissue>
    </source>
</reference>
<keyword evidence="2" id="KW-1185">Reference proteome</keyword>
<evidence type="ECO:0008006" key="3">
    <source>
        <dbReference type="Google" id="ProtNLM"/>
    </source>
</evidence>
<proteinExistence type="predicted"/>
<dbReference type="GO" id="GO:0003676">
    <property type="term" value="F:nucleic acid binding"/>
    <property type="evidence" value="ECO:0007669"/>
    <property type="project" value="InterPro"/>
</dbReference>
<evidence type="ECO:0000313" key="1">
    <source>
        <dbReference type="EMBL" id="PKI62799.1"/>
    </source>
</evidence>
<comment type="caution">
    <text evidence="1">The sequence shown here is derived from an EMBL/GenBank/DDBJ whole genome shotgun (WGS) entry which is preliminary data.</text>
</comment>
<dbReference type="PANTHER" id="PTHR47723">
    <property type="entry name" value="OS05G0353850 PROTEIN"/>
    <property type="match status" value="1"/>
</dbReference>
<organism evidence="1 2">
    <name type="scientific">Punica granatum</name>
    <name type="common">Pomegranate</name>
    <dbReference type="NCBI Taxonomy" id="22663"/>
    <lineage>
        <taxon>Eukaryota</taxon>
        <taxon>Viridiplantae</taxon>
        <taxon>Streptophyta</taxon>
        <taxon>Embryophyta</taxon>
        <taxon>Tracheophyta</taxon>
        <taxon>Spermatophyta</taxon>
        <taxon>Magnoliopsida</taxon>
        <taxon>eudicotyledons</taxon>
        <taxon>Gunneridae</taxon>
        <taxon>Pentapetalae</taxon>
        <taxon>rosids</taxon>
        <taxon>malvids</taxon>
        <taxon>Myrtales</taxon>
        <taxon>Lythraceae</taxon>
        <taxon>Punica</taxon>
    </lineage>
</organism>
<dbReference type="CDD" id="cd06222">
    <property type="entry name" value="RNase_H_like"/>
    <property type="match status" value="1"/>
</dbReference>
<name>A0A2I0K2M1_PUNGR</name>
<dbReference type="InterPro" id="IPR053151">
    <property type="entry name" value="RNase_H-like"/>
</dbReference>
<dbReference type="Gene3D" id="3.30.420.10">
    <property type="entry name" value="Ribonuclease H-like superfamily/Ribonuclease H"/>
    <property type="match status" value="1"/>
</dbReference>
<sequence length="239" mass="26593">MKFQTALYGCWVMVLTPFSGRTTGFREGELSAMSEIQPEIEGATVRDVVTSGGSWDWSHLSPFLSHTDTLRIASLCPSSPGSDPDVFFWRDSSSGDYRSITEEDDQPTDRTWKLIWSWKGPERIRIFLWLPAHGKLLTNEQHEGCLKPFDEAECILNTTRSFSYSILMEGTISPAPLREWRHVSWSKPNGNWLQLNTDGASRGNSGIAGAGGLIRDSGCSWICSFVHNVGIATSVLAEM</sequence>
<dbReference type="PANTHER" id="PTHR47723:SF19">
    <property type="entry name" value="POLYNUCLEOTIDYL TRANSFERASE, RIBONUCLEASE H-LIKE SUPERFAMILY PROTEIN"/>
    <property type="match status" value="1"/>
</dbReference>
<protein>
    <recommendedName>
        <fullName evidence="3">Reverse transcriptase zinc-binding domain-containing protein</fullName>
    </recommendedName>
</protein>
<evidence type="ECO:0000313" key="2">
    <source>
        <dbReference type="Proteomes" id="UP000233551"/>
    </source>
</evidence>
<accession>A0A2I0K2M1</accession>
<dbReference type="InterPro" id="IPR036397">
    <property type="entry name" value="RNaseH_sf"/>
</dbReference>
<dbReference type="EMBL" id="PGOL01000927">
    <property type="protein sequence ID" value="PKI62799.1"/>
    <property type="molecule type" value="Genomic_DNA"/>
</dbReference>
<dbReference type="InterPro" id="IPR044730">
    <property type="entry name" value="RNase_H-like_dom_plant"/>
</dbReference>